<keyword evidence="2" id="KW-0732">Signal</keyword>
<proteinExistence type="inferred from homology"/>
<dbReference type="GeneID" id="23564683"/>
<evidence type="ECO:0000256" key="1">
    <source>
        <dbReference type="ARBA" id="ARBA00008325"/>
    </source>
</evidence>
<comment type="similarity">
    <text evidence="1">Belongs to the UPF0357 family.</text>
</comment>
<dbReference type="eggNOG" id="ENOG502S73R">
    <property type="taxonomic scope" value="Eukaryota"/>
</dbReference>
<sequence length="174" mass="18646">MYHSVLTAAFFVVLVVLVYRKRQVLCPLLPGFIVSRLPSLDSSSTHLALSATPSSSSDSLLSRLFSRVSSRPQYLPLAGSSWSANLSNGLSSSLFDITANIHASDPRSGLDPSGAHDIQTIMATQRVTFDQARLIRHKQILVQNNIDPNTGLPLDSKAVTSLGATSRSVAPSTN</sequence>
<reference evidence="3 4" key="1">
    <citation type="journal article" date="2006" name="Nature">
        <title>Insights from the genome of the biotrophic fungal plant pathogen Ustilago maydis.</title>
        <authorList>
            <person name="Kamper J."/>
            <person name="Kahmann R."/>
            <person name="Bolker M."/>
            <person name="Ma L.J."/>
            <person name="Brefort T."/>
            <person name="Saville B.J."/>
            <person name="Banuett F."/>
            <person name="Kronstad J.W."/>
            <person name="Gold S.E."/>
            <person name="Muller O."/>
            <person name="Perlin M.H."/>
            <person name="Wosten H.A."/>
            <person name="de Vries R."/>
            <person name="Ruiz-Herrera J."/>
            <person name="Reynaga-Pena C.G."/>
            <person name="Snetselaar K."/>
            <person name="McCann M."/>
            <person name="Perez-Martin J."/>
            <person name="Feldbrugge M."/>
            <person name="Basse C.W."/>
            <person name="Steinberg G."/>
            <person name="Ibeas J.I."/>
            <person name="Holloman W."/>
            <person name="Guzman P."/>
            <person name="Farman M."/>
            <person name="Stajich J.E."/>
            <person name="Sentandreu R."/>
            <person name="Gonzalez-Prieto J.M."/>
            <person name="Kennell J.C."/>
            <person name="Molina L."/>
            <person name="Schirawski J."/>
            <person name="Mendoza-Mendoza A."/>
            <person name="Greilinger D."/>
            <person name="Munch K."/>
            <person name="Rossel N."/>
            <person name="Scherer M."/>
            <person name="Vranes M."/>
            <person name="Ladendorf O."/>
            <person name="Vincon V."/>
            <person name="Fuchs U."/>
            <person name="Sandrock B."/>
            <person name="Meng S."/>
            <person name="Ho E.C."/>
            <person name="Cahill M.J."/>
            <person name="Boyce K.J."/>
            <person name="Klose J."/>
            <person name="Klosterman S.J."/>
            <person name="Deelstra H.J."/>
            <person name="Ortiz-Castellanos L."/>
            <person name="Li W."/>
            <person name="Sanchez-Alonso P."/>
            <person name="Schreier P.H."/>
            <person name="Hauser-Hahn I."/>
            <person name="Vaupel M."/>
            <person name="Koopmann E."/>
            <person name="Friedrich G."/>
            <person name="Voss H."/>
            <person name="Schluter T."/>
            <person name="Margolis J."/>
            <person name="Platt D."/>
            <person name="Swimmer C."/>
            <person name="Gnirke A."/>
            <person name="Chen F."/>
            <person name="Vysotskaia V."/>
            <person name="Mannhaupt G."/>
            <person name="Guldener U."/>
            <person name="Munsterkotter M."/>
            <person name="Haase D."/>
            <person name="Oesterheld M."/>
            <person name="Mewes H.W."/>
            <person name="Mauceli E.W."/>
            <person name="DeCaprio D."/>
            <person name="Wade C.M."/>
            <person name="Butler J."/>
            <person name="Young S."/>
            <person name="Jaffe D.B."/>
            <person name="Calvo S."/>
            <person name="Nusbaum C."/>
            <person name="Galagan J."/>
            <person name="Birren B.W."/>
        </authorList>
    </citation>
    <scope>NUCLEOTIDE SEQUENCE [LARGE SCALE GENOMIC DNA]</scope>
    <source>
        <strain evidence="4">DSM 14603 / FGSC 9021 / UM521</strain>
    </source>
</reference>
<dbReference type="PANTHER" id="PTHR28023:SF1">
    <property type="entry name" value="UPF0357 PROTEIN YCL012C"/>
    <property type="match status" value="1"/>
</dbReference>
<dbReference type="AlphaFoldDB" id="A0A0D1C0J0"/>
<dbReference type="OMA" id="DITANIH"/>
<dbReference type="OrthoDB" id="447314at2759"/>
<keyword evidence="4" id="KW-1185">Reference proteome</keyword>
<dbReference type="EMBL" id="CM003152">
    <property type="protein sequence ID" value="KIS67427.1"/>
    <property type="molecule type" value="Genomic_DNA"/>
</dbReference>
<dbReference type="VEuPathDB" id="FungiDB:UMAG_04525"/>
<evidence type="ECO:0000313" key="3">
    <source>
        <dbReference type="EMBL" id="KIS67427.1"/>
    </source>
</evidence>
<organism evidence="3 4">
    <name type="scientific">Mycosarcoma maydis</name>
    <name type="common">Corn smut fungus</name>
    <name type="synonym">Ustilago maydis</name>
    <dbReference type="NCBI Taxonomy" id="5270"/>
    <lineage>
        <taxon>Eukaryota</taxon>
        <taxon>Fungi</taxon>
        <taxon>Dikarya</taxon>
        <taxon>Basidiomycota</taxon>
        <taxon>Ustilaginomycotina</taxon>
        <taxon>Ustilaginomycetes</taxon>
        <taxon>Ustilaginales</taxon>
        <taxon>Ustilaginaceae</taxon>
        <taxon>Mycosarcoma</taxon>
    </lineage>
</organism>
<dbReference type="InterPro" id="IPR018559">
    <property type="entry name" value="DUF2015"/>
</dbReference>
<dbReference type="Pfam" id="PF09435">
    <property type="entry name" value="DUF2015"/>
    <property type="match status" value="1"/>
</dbReference>
<dbReference type="KEGG" id="uma:UMAG_04525"/>
<dbReference type="FunCoup" id="A0A0D1C0J0">
    <property type="interactions" value="1"/>
</dbReference>
<name>A0A0D1C0J0_MYCMD</name>
<dbReference type="RefSeq" id="XP_011390851.1">
    <property type="nucleotide sequence ID" value="XM_011392549.1"/>
</dbReference>
<dbReference type="PANTHER" id="PTHR28023">
    <property type="entry name" value="UPF0357 PROTEIN YCL012C"/>
    <property type="match status" value="1"/>
</dbReference>
<evidence type="ECO:0000313" key="4">
    <source>
        <dbReference type="Proteomes" id="UP000000561"/>
    </source>
</evidence>
<gene>
    <name evidence="3" type="ORF">UMAG_04525</name>
</gene>
<dbReference type="InParanoid" id="A0A0D1C0J0"/>
<dbReference type="Proteomes" id="UP000000561">
    <property type="component" value="Chromosome 13"/>
</dbReference>
<accession>A0A0D1C0J0</accession>
<evidence type="ECO:0000256" key="2">
    <source>
        <dbReference type="ARBA" id="ARBA00022729"/>
    </source>
</evidence>
<protein>
    <submittedName>
        <fullName evidence="3">Uncharacterized protein</fullName>
    </submittedName>
</protein>